<evidence type="ECO:0000256" key="13">
    <source>
        <dbReference type="ARBA" id="ARBA00022840"/>
    </source>
</evidence>
<dbReference type="Pfam" id="PF00069">
    <property type="entry name" value="Pkinase"/>
    <property type="match status" value="1"/>
</dbReference>
<evidence type="ECO:0000256" key="6">
    <source>
        <dbReference type="ARBA" id="ARBA00022473"/>
    </source>
</evidence>
<evidence type="ECO:0000256" key="14">
    <source>
        <dbReference type="ARBA" id="ARBA00022842"/>
    </source>
</evidence>
<dbReference type="Gene3D" id="3.30.200.20">
    <property type="entry name" value="Phosphorylase Kinase, domain 1"/>
    <property type="match status" value="1"/>
</dbReference>
<evidence type="ECO:0000256" key="16">
    <source>
        <dbReference type="ARBA" id="ARBA00023211"/>
    </source>
</evidence>
<dbReference type="STRING" id="135651.G0N0M9"/>
<evidence type="ECO:0000259" key="22">
    <source>
        <dbReference type="PROSITE" id="PS50011"/>
    </source>
</evidence>
<feature type="compositionally biased region" description="Acidic residues" evidence="21">
    <location>
        <begin position="52"/>
        <end position="61"/>
    </location>
</feature>
<keyword evidence="12" id="KW-0418">Kinase</keyword>
<evidence type="ECO:0000256" key="18">
    <source>
        <dbReference type="ARBA" id="ARBA00048679"/>
    </source>
</evidence>
<comment type="subcellular location">
    <subcellularLocation>
        <location evidence="3">Cytoplasm</location>
        <location evidence="3">Cell cortex</location>
    </subcellularLocation>
</comment>
<feature type="binding site" evidence="20">
    <location>
        <position position="222"/>
    </location>
    <ligand>
        <name>ATP</name>
        <dbReference type="ChEBI" id="CHEBI:30616"/>
    </ligand>
</feature>
<dbReference type="GO" id="GO:0035556">
    <property type="term" value="P:intracellular signal transduction"/>
    <property type="evidence" value="ECO:0007669"/>
    <property type="project" value="TreeGrafter"/>
</dbReference>
<proteinExistence type="inferred from homology"/>
<sequence>MDGPSTSDAPQPKFVTPEVIDDDPGSSQASGIELGQQQAGKKAQDRVLNVDSEYEDDDCFEDGGLPPAPITRELVDGCIERRSKERQVVCEKYENFESDEAFQKMSIGNYDDMEDDDQEETEEEKRARFAQALKNIRQNRQQEEFDLDPPESDAMRQFINNEVNSAMMFNRENHIDDFDPLSTKKQPKVMEGYLWGAVIGNGSYGKVKEVIDVFTLTRRAIKIMKYDKLRKITNGWENIRCEMAILRTLNHKNVIRLIEVFNLTAKGKIYMVFEYCIGSVQQILDLEPGHFVTLGEAHAMFVDLCHGLNYLHSKRVSHKDIKPGNMLLSIDFTVKICDFGVAEQIGLYQVDGRCTKVNGTPKFQPPECVFGNHDDFDGYKADMWSAGVTLYNLVSGKYPFEKPVLLKLYESIGTDPLEMPTNVPISKELKDLLTKLLDKNYERRYSCLETLVHPWFISTFPEDQGLGRTMERMRTGNRPFTMFPSLPILFDEPTPEYLQDEDGNMTYLPPPLLVCGGELNRETFQGFKYLDDLKPSDEISGDRRPSSRSMPTAPPPGQAGSPPPPPVAIQQQNALQQDNPQQMVAQDDEIVAAPVDEGDRAPSGRGGKKKRSLFACIFRSRNDSN</sequence>
<dbReference type="SMART" id="SM00220">
    <property type="entry name" value="S_TKc"/>
    <property type="match status" value="1"/>
</dbReference>
<evidence type="ECO:0000256" key="11">
    <source>
        <dbReference type="ARBA" id="ARBA00022741"/>
    </source>
</evidence>
<gene>
    <name evidence="23" type="primary">Cbn-par-4</name>
    <name evidence="23" type="ORF">CAEBREN_21944</name>
</gene>
<dbReference type="PANTHER" id="PTHR24346">
    <property type="entry name" value="MAP/MICROTUBULE AFFINITY-REGULATING KINASE"/>
    <property type="match status" value="1"/>
</dbReference>
<organism evidence="24">
    <name type="scientific">Caenorhabditis brenneri</name>
    <name type="common">Nematode worm</name>
    <dbReference type="NCBI Taxonomy" id="135651"/>
    <lineage>
        <taxon>Eukaryota</taxon>
        <taxon>Metazoa</taxon>
        <taxon>Ecdysozoa</taxon>
        <taxon>Nematoda</taxon>
        <taxon>Chromadorea</taxon>
        <taxon>Rhabditida</taxon>
        <taxon>Rhabditina</taxon>
        <taxon>Rhabditomorpha</taxon>
        <taxon>Rhabditoidea</taxon>
        <taxon>Rhabditidae</taxon>
        <taxon>Peloderinae</taxon>
        <taxon>Caenorhabditis</taxon>
    </lineage>
</organism>
<name>G0N0M9_CAEBE</name>
<dbReference type="PROSITE" id="PS00107">
    <property type="entry name" value="PROTEIN_KINASE_ATP"/>
    <property type="match status" value="1"/>
</dbReference>
<keyword evidence="13 20" id="KW-0067">ATP-binding</keyword>
<dbReference type="OMA" id="GYKADMW"/>
<evidence type="ECO:0000256" key="1">
    <source>
        <dbReference type="ARBA" id="ARBA00001936"/>
    </source>
</evidence>
<evidence type="ECO:0000256" key="5">
    <source>
        <dbReference type="ARBA" id="ARBA00012513"/>
    </source>
</evidence>
<protein>
    <recommendedName>
        <fullName evidence="19">Serine/threonine-protein kinase par-4</fullName>
        <ecNumber evidence="5">2.7.11.1</ecNumber>
    </recommendedName>
</protein>
<feature type="region of interest" description="Disordered" evidence="21">
    <location>
        <begin position="531"/>
        <end position="612"/>
    </location>
</feature>
<evidence type="ECO:0000313" key="24">
    <source>
        <dbReference type="Proteomes" id="UP000008068"/>
    </source>
</evidence>
<evidence type="ECO:0000256" key="2">
    <source>
        <dbReference type="ARBA" id="ARBA00001946"/>
    </source>
</evidence>
<dbReference type="EMBL" id="GL379825">
    <property type="protein sequence ID" value="EGT49093.1"/>
    <property type="molecule type" value="Genomic_DNA"/>
</dbReference>
<dbReference type="InParanoid" id="G0N0M9"/>
<comment type="cofactor">
    <cofactor evidence="1">
        <name>Mn(2+)</name>
        <dbReference type="ChEBI" id="CHEBI:29035"/>
    </cofactor>
</comment>
<evidence type="ECO:0000256" key="15">
    <source>
        <dbReference type="ARBA" id="ARBA00023016"/>
    </source>
</evidence>
<evidence type="ECO:0000256" key="19">
    <source>
        <dbReference type="ARBA" id="ARBA00074934"/>
    </source>
</evidence>
<evidence type="ECO:0000256" key="7">
    <source>
        <dbReference type="ARBA" id="ARBA00022490"/>
    </source>
</evidence>
<dbReference type="EC" id="2.7.11.1" evidence="5"/>
<evidence type="ECO:0000256" key="3">
    <source>
        <dbReference type="ARBA" id="ARBA00004544"/>
    </source>
</evidence>
<keyword evidence="24" id="KW-1185">Reference proteome</keyword>
<dbReference type="PANTHER" id="PTHR24346:SF94">
    <property type="entry name" value="NON-SPECIFIC SERINE_THREONINE PROTEIN KINASE"/>
    <property type="match status" value="1"/>
</dbReference>
<keyword evidence="9" id="KW-0808">Transferase</keyword>
<accession>G0N0M9</accession>
<evidence type="ECO:0000313" key="23">
    <source>
        <dbReference type="EMBL" id="EGT49093.1"/>
    </source>
</evidence>
<dbReference type="InterPro" id="IPR017441">
    <property type="entry name" value="Protein_kinase_ATP_BS"/>
</dbReference>
<evidence type="ECO:0000256" key="8">
    <source>
        <dbReference type="ARBA" id="ARBA00022527"/>
    </source>
</evidence>
<dbReference type="FunFam" id="3.30.200.20:FF:001122">
    <property type="entry name" value="Serine/threonine-protein kinase par-4"/>
    <property type="match status" value="1"/>
</dbReference>
<dbReference type="HOGENOM" id="CLU_030910_0_0_1"/>
<evidence type="ECO:0000256" key="17">
    <source>
        <dbReference type="ARBA" id="ARBA00047899"/>
    </source>
</evidence>
<keyword evidence="11 20" id="KW-0547">Nucleotide-binding</keyword>
<keyword evidence="8" id="KW-0723">Serine/threonine-protein kinase</keyword>
<comment type="catalytic activity">
    <reaction evidence="17">
        <text>L-threonyl-[protein] + ATP = O-phospho-L-threonyl-[protein] + ADP + H(+)</text>
        <dbReference type="Rhea" id="RHEA:46608"/>
        <dbReference type="Rhea" id="RHEA-COMP:11060"/>
        <dbReference type="Rhea" id="RHEA-COMP:11605"/>
        <dbReference type="ChEBI" id="CHEBI:15378"/>
        <dbReference type="ChEBI" id="CHEBI:30013"/>
        <dbReference type="ChEBI" id="CHEBI:30616"/>
        <dbReference type="ChEBI" id="CHEBI:61977"/>
        <dbReference type="ChEBI" id="CHEBI:456216"/>
        <dbReference type="EC" id="2.7.11.1"/>
    </reaction>
</comment>
<evidence type="ECO:0000256" key="20">
    <source>
        <dbReference type="PROSITE-ProRule" id="PRU10141"/>
    </source>
</evidence>
<dbReference type="SUPFAM" id="SSF56112">
    <property type="entry name" value="Protein kinase-like (PK-like)"/>
    <property type="match status" value="1"/>
</dbReference>
<evidence type="ECO:0000256" key="4">
    <source>
        <dbReference type="ARBA" id="ARBA00009985"/>
    </source>
</evidence>
<dbReference type="GO" id="GO:0046872">
    <property type="term" value="F:metal ion binding"/>
    <property type="evidence" value="ECO:0007669"/>
    <property type="project" value="UniProtKB-KW"/>
</dbReference>
<dbReference type="eggNOG" id="KOG0583">
    <property type="taxonomic scope" value="Eukaryota"/>
</dbReference>
<feature type="domain" description="Protein kinase" evidence="22">
    <location>
        <begin position="193"/>
        <end position="456"/>
    </location>
</feature>
<comment type="cofactor">
    <cofactor evidence="2">
        <name>Mg(2+)</name>
        <dbReference type="ChEBI" id="CHEBI:18420"/>
    </cofactor>
</comment>
<dbReference type="GO" id="GO:0004674">
    <property type="term" value="F:protein serine/threonine kinase activity"/>
    <property type="evidence" value="ECO:0007669"/>
    <property type="project" value="UniProtKB-KW"/>
</dbReference>
<keyword evidence="16" id="KW-0464">Manganese</keyword>
<keyword evidence="10" id="KW-0479">Metal-binding</keyword>
<keyword evidence="15" id="KW-0346">Stress response</keyword>
<evidence type="ECO:0000256" key="9">
    <source>
        <dbReference type="ARBA" id="ARBA00022679"/>
    </source>
</evidence>
<dbReference type="GO" id="GO:0005938">
    <property type="term" value="C:cell cortex"/>
    <property type="evidence" value="ECO:0007669"/>
    <property type="project" value="UniProtKB-SubCell"/>
</dbReference>
<dbReference type="InterPro" id="IPR011009">
    <property type="entry name" value="Kinase-like_dom_sf"/>
</dbReference>
<feature type="compositionally biased region" description="Low complexity" evidence="21">
    <location>
        <begin position="568"/>
        <end position="582"/>
    </location>
</feature>
<comment type="catalytic activity">
    <reaction evidence="18">
        <text>L-seryl-[protein] + ATP = O-phospho-L-seryl-[protein] + ADP + H(+)</text>
        <dbReference type="Rhea" id="RHEA:17989"/>
        <dbReference type="Rhea" id="RHEA-COMP:9863"/>
        <dbReference type="Rhea" id="RHEA-COMP:11604"/>
        <dbReference type="ChEBI" id="CHEBI:15378"/>
        <dbReference type="ChEBI" id="CHEBI:29999"/>
        <dbReference type="ChEBI" id="CHEBI:30616"/>
        <dbReference type="ChEBI" id="CHEBI:83421"/>
        <dbReference type="ChEBI" id="CHEBI:456216"/>
        <dbReference type="EC" id="2.7.11.1"/>
    </reaction>
</comment>
<keyword evidence="6" id="KW-0217">Developmental protein</keyword>
<dbReference type="FunCoup" id="G0N0M9">
    <property type="interactions" value="887"/>
</dbReference>
<keyword evidence="14" id="KW-0460">Magnesium</keyword>
<dbReference type="InterPro" id="IPR008271">
    <property type="entry name" value="Ser/Thr_kinase_AS"/>
</dbReference>
<feature type="region of interest" description="Disordered" evidence="21">
    <location>
        <begin position="1"/>
        <end position="70"/>
    </location>
</feature>
<reference evidence="24" key="1">
    <citation type="submission" date="2011-07" db="EMBL/GenBank/DDBJ databases">
        <authorList>
            <consortium name="Caenorhabditis brenneri Sequencing and Analysis Consortium"/>
            <person name="Wilson R.K."/>
        </authorList>
    </citation>
    <scope>NUCLEOTIDE SEQUENCE [LARGE SCALE GENOMIC DNA]</scope>
    <source>
        <strain evidence="24">PB2801</strain>
    </source>
</reference>
<keyword evidence="7" id="KW-0963">Cytoplasm</keyword>
<dbReference type="OrthoDB" id="68483at2759"/>
<dbReference type="Gene3D" id="1.10.510.10">
    <property type="entry name" value="Transferase(Phosphotransferase) domain 1"/>
    <property type="match status" value="1"/>
</dbReference>
<evidence type="ECO:0000256" key="10">
    <source>
        <dbReference type="ARBA" id="ARBA00022723"/>
    </source>
</evidence>
<feature type="compositionally biased region" description="Polar residues" evidence="21">
    <location>
        <begin position="25"/>
        <end position="39"/>
    </location>
</feature>
<evidence type="ECO:0000256" key="12">
    <source>
        <dbReference type="ARBA" id="ARBA00022777"/>
    </source>
</evidence>
<evidence type="ECO:0000256" key="21">
    <source>
        <dbReference type="SAM" id="MobiDB-lite"/>
    </source>
</evidence>
<dbReference type="AlphaFoldDB" id="G0N0M9"/>
<comment type="similarity">
    <text evidence="4">Belongs to the protein kinase superfamily. CAMK Ser/Thr protein kinase family. LKB1 subfamily.</text>
</comment>
<dbReference type="InterPro" id="IPR000719">
    <property type="entry name" value="Prot_kinase_dom"/>
</dbReference>
<dbReference type="PROSITE" id="PS50011">
    <property type="entry name" value="PROTEIN_KINASE_DOM"/>
    <property type="match status" value="1"/>
</dbReference>
<dbReference type="GO" id="GO:0005524">
    <property type="term" value="F:ATP binding"/>
    <property type="evidence" value="ECO:0007669"/>
    <property type="project" value="UniProtKB-UniRule"/>
</dbReference>
<dbReference type="PROSITE" id="PS00108">
    <property type="entry name" value="PROTEIN_KINASE_ST"/>
    <property type="match status" value="1"/>
</dbReference>
<dbReference type="Proteomes" id="UP000008068">
    <property type="component" value="Unassembled WGS sequence"/>
</dbReference>
<feature type="compositionally biased region" description="Pro residues" evidence="21">
    <location>
        <begin position="552"/>
        <end position="567"/>
    </location>
</feature>
<feature type="compositionally biased region" description="Basic and acidic residues" evidence="21">
    <location>
        <begin position="531"/>
        <end position="545"/>
    </location>
</feature>
<dbReference type="FunFam" id="1.10.510.10:FF:001234">
    <property type="entry name" value="Serine/threonine-protein kinase par-4"/>
    <property type="match status" value="1"/>
</dbReference>